<dbReference type="PANTHER" id="PTHR17695">
    <property type="entry name" value="SMALL SUBUNIT PROCESSOME COMPONENT 20 HOMOLOG"/>
    <property type="match status" value="1"/>
</dbReference>
<dbReference type="AlphaFoldDB" id="A0A9W8AJG5"/>
<comment type="caution">
    <text evidence="1">The sequence shown here is derived from an EMBL/GenBank/DDBJ whole genome shotgun (WGS) entry which is preliminary data.</text>
</comment>
<dbReference type="GO" id="GO:0030686">
    <property type="term" value="C:90S preribosome"/>
    <property type="evidence" value="ECO:0007669"/>
    <property type="project" value="TreeGrafter"/>
</dbReference>
<dbReference type="InterPro" id="IPR016024">
    <property type="entry name" value="ARM-type_fold"/>
</dbReference>
<dbReference type="OrthoDB" id="360653at2759"/>
<protein>
    <submittedName>
        <fullName evidence="1">U3 snoRNP protein</fullName>
    </submittedName>
</protein>
<dbReference type="SUPFAM" id="SSF48371">
    <property type="entry name" value="ARM repeat"/>
    <property type="match status" value="1"/>
</dbReference>
<sequence>MQALSIMAHLHTMPLPTMQATMELLVERIFQLLRTAGNTQSTLVQTCFALLASLIHEHRQTVKVKPSQVAFLLSLIQPDLDEFENHGTNFKLLRSIIERKVHAPEIFDVLDRISEKMVIHPTAHVRDKCRRIYFQFLVHYPLTQKRLAQNMNFLVKNLSFNFESGRESVLEMMNTIVNKFSDELLANFVELFFVGLASLLVNDESKQCREMAATLMQRLFSRMNNDHLTNVTVLLDTWFTDGLDVVCRVAYDHHLDNRLSELVNFEVPERGQLQPTGELVEDVFEAIGGQVHRRVPLYRTEIPKLRLQRTSMQIYGLLVEALGSECRPHSSNLSGQ</sequence>
<reference evidence="1" key="1">
    <citation type="submission" date="2022-07" db="EMBL/GenBank/DDBJ databases">
        <title>Phylogenomic reconstructions and comparative analyses of Kickxellomycotina fungi.</title>
        <authorList>
            <person name="Reynolds N.K."/>
            <person name="Stajich J.E."/>
            <person name="Barry K."/>
            <person name="Grigoriev I.V."/>
            <person name="Crous P."/>
            <person name="Smith M.E."/>
        </authorList>
    </citation>
    <scope>NUCLEOTIDE SEQUENCE</scope>
    <source>
        <strain evidence="1">RSA 1196</strain>
    </source>
</reference>
<name>A0A9W8AJG5_9FUNG</name>
<dbReference type="Gene3D" id="1.25.10.10">
    <property type="entry name" value="Leucine-rich Repeat Variant"/>
    <property type="match status" value="1"/>
</dbReference>
<dbReference type="PANTHER" id="PTHR17695:SF11">
    <property type="entry name" value="SMALL SUBUNIT PROCESSOME COMPONENT 20 HOMOLOG"/>
    <property type="match status" value="1"/>
</dbReference>
<dbReference type="InterPro" id="IPR052575">
    <property type="entry name" value="SSU_processome_comp_20"/>
</dbReference>
<dbReference type="Proteomes" id="UP001150925">
    <property type="component" value="Unassembled WGS sequence"/>
</dbReference>
<proteinExistence type="predicted"/>
<dbReference type="EMBL" id="JANBPY010004327">
    <property type="protein sequence ID" value="KAJ1948449.1"/>
    <property type="molecule type" value="Genomic_DNA"/>
</dbReference>
<keyword evidence="2" id="KW-1185">Reference proteome</keyword>
<dbReference type="GO" id="GO:0032040">
    <property type="term" value="C:small-subunit processome"/>
    <property type="evidence" value="ECO:0007669"/>
    <property type="project" value="TreeGrafter"/>
</dbReference>
<accession>A0A9W8AJG5</accession>
<evidence type="ECO:0000313" key="2">
    <source>
        <dbReference type="Proteomes" id="UP001150925"/>
    </source>
</evidence>
<gene>
    <name evidence="1" type="primary">UTP20_3</name>
    <name evidence="1" type="ORF">IWQ62_006887</name>
</gene>
<dbReference type="InterPro" id="IPR011989">
    <property type="entry name" value="ARM-like"/>
</dbReference>
<organism evidence="1 2">
    <name type="scientific">Dispira parvispora</name>
    <dbReference type="NCBI Taxonomy" id="1520584"/>
    <lineage>
        <taxon>Eukaryota</taxon>
        <taxon>Fungi</taxon>
        <taxon>Fungi incertae sedis</taxon>
        <taxon>Zoopagomycota</taxon>
        <taxon>Kickxellomycotina</taxon>
        <taxon>Dimargaritomycetes</taxon>
        <taxon>Dimargaritales</taxon>
        <taxon>Dimargaritaceae</taxon>
        <taxon>Dispira</taxon>
    </lineage>
</organism>
<feature type="non-terminal residue" evidence="1">
    <location>
        <position position="336"/>
    </location>
</feature>
<evidence type="ECO:0000313" key="1">
    <source>
        <dbReference type="EMBL" id="KAJ1948449.1"/>
    </source>
</evidence>